<dbReference type="PANTHER" id="PTHR36151:SF3">
    <property type="entry name" value="ER-BOUND OXYGENASE MPAB_MPAB'_RUBBER OXYGENASE CATALYTIC DOMAIN-CONTAINING PROTEIN"/>
    <property type="match status" value="1"/>
</dbReference>
<dbReference type="GO" id="GO:0016491">
    <property type="term" value="F:oxidoreductase activity"/>
    <property type="evidence" value="ECO:0007669"/>
    <property type="project" value="InterPro"/>
</dbReference>
<dbReference type="Proteomes" id="UP000283841">
    <property type="component" value="Unassembled WGS sequence"/>
</dbReference>
<keyword evidence="4" id="KW-1185">Reference proteome</keyword>
<dbReference type="Pfam" id="PF09995">
    <property type="entry name" value="MPAB_Lcp_cat"/>
    <property type="match status" value="1"/>
</dbReference>
<dbReference type="EMBL" id="RCNU01000007">
    <property type="protein sequence ID" value="RWQ94406.1"/>
    <property type="molecule type" value="Genomic_DNA"/>
</dbReference>
<comment type="caution">
    <text evidence="3">The sequence shown here is derived from an EMBL/GenBank/DDBJ whole genome shotgun (WGS) entry which is preliminary data.</text>
</comment>
<evidence type="ECO:0000259" key="2">
    <source>
        <dbReference type="Pfam" id="PF09995"/>
    </source>
</evidence>
<proteinExistence type="predicted"/>
<evidence type="ECO:0000313" key="3">
    <source>
        <dbReference type="EMBL" id="RWQ94406.1"/>
    </source>
</evidence>
<feature type="region of interest" description="Disordered" evidence="1">
    <location>
        <begin position="1"/>
        <end position="25"/>
    </location>
</feature>
<accession>A0A443HRF7</accession>
<evidence type="ECO:0000313" key="4">
    <source>
        <dbReference type="Proteomes" id="UP000283841"/>
    </source>
</evidence>
<feature type="compositionally biased region" description="Basic and acidic residues" evidence="1">
    <location>
        <begin position="1"/>
        <end position="19"/>
    </location>
</feature>
<evidence type="ECO:0000256" key="1">
    <source>
        <dbReference type="SAM" id="MobiDB-lite"/>
    </source>
</evidence>
<reference evidence="3 4" key="1">
    <citation type="journal article" date="2018" name="Front. Microbiol.">
        <title>Genomic and genetic insights into a cosmopolitan fungus, Paecilomyces variotii (Eurotiales).</title>
        <authorList>
            <person name="Urquhart A.S."/>
            <person name="Mondo S.J."/>
            <person name="Makela M.R."/>
            <person name="Hane J.K."/>
            <person name="Wiebenga A."/>
            <person name="He G."/>
            <person name="Mihaltcheva S."/>
            <person name="Pangilinan J."/>
            <person name="Lipzen A."/>
            <person name="Barry K."/>
            <person name="de Vries R.P."/>
            <person name="Grigoriev I.V."/>
            <person name="Idnurm A."/>
        </authorList>
    </citation>
    <scope>NUCLEOTIDE SEQUENCE [LARGE SCALE GENOMIC DNA]</scope>
    <source>
        <strain evidence="3 4">CBS 101075</strain>
    </source>
</reference>
<dbReference type="VEuPathDB" id="FungiDB:C8Q69DRAFT_291749"/>
<gene>
    <name evidence="3" type="ORF">C8Q69DRAFT_291749</name>
</gene>
<dbReference type="STRING" id="264951.A0A443HRF7"/>
<dbReference type="GeneID" id="39596298"/>
<feature type="domain" description="ER-bound oxygenase mpaB/mpaB'/Rubber oxygenase catalytic" evidence="2">
    <location>
        <begin position="47"/>
        <end position="258"/>
    </location>
</feature>
<protein>
    <recommendedName>
        <fullName evidence="2">ER-bound oxygenase mpaB/mpaB'/Rubber oxygenase catalytic domain-containing protein</fullName>
    </recommendedName>
</protein>
<dbReference type="InterPro" id="IPR018713">
    <property type="entry name" value="MPAB/Lcp_cat_dom"/>
</dbReference>
<dbReference type="RefSeq" id="XP_028484051.1">
    <property type="nucleotide sequence ID" value="XM_028627021.1"/>
</dbReference>
<dbReference type="AlphaFoldDB" id="A0A443HRF7"/>
<name>A0A443HRF7_BYSSP</name>
<sequence>MASKMEETTTKEKMEKPDVDINSNPSVSSHSDLLEALSKMKELPDILQEGILFMGGGVAILLQAAIPGVIKEPQASEDLAVHLLENIQTTTSYIFCLTFGSKAQRKSLLDMLNRGGHLLNGSDPIFRLWVTATLYATATDIYQRIYGRVDYRTAERVYEEYTLLVSALNIPPELWPKDRQKFWTYWDDTIVNIRDCPFRGLEKDLVLNFKRLPGWIRFMKPFLRVLTSEMLPPNVRKGYGLKSSKARRALYRVTLGFAVAVYPTFPKSIRSYPQRFYLKKLEITLGGAASA</sequence>
<dbReference type="PANTHER" id="PTHR36151">
    <property type="entry name" value="BLR2777 PROTEIN"/>
    <property type="match status" value="1"/>
</dbReference>
<organism evidence="3 4">
    <name type="scientific">Byssochlamys spectabilis</name>
    <name type="common">Paecilomyces variotii</name>
    <dbReference type="NCBI Taxonomy" id="264951"/>
    <lineage>
        <taxon>Eukaryota</taxon>
        <taxon>Fungi</taxon>
        <taxon>Dikarya</taxon>
        <taxon>Ascomycota</taxon>
        <taxon>Pezizomycotina</taxon>
        <taxon>Eurotiomycetes</taxon>
        <taxon>Eurotiomycetidae</taxon>
        <taxon>Eurotiales</taxon>
        <taxon>Thermoascaceae</taxon>
        <taxon>Paecilomyces</taxon>
    </lineage>
</organism>